<organism evidence="3 4">
    <name type="scientific">Comamonas avium</name>
    <dbReference type="NCBI Taxonomy" id="2762231"/>
    <lineage>
        <taxon>Bacteria</taxon>
        <taxon>Pseudomonadati</taxon>
        <taxon>Pseudomonadota</taxon>
        <taxon>Betaproteobacteria</taxon>
        <taxon>Burkholderiales</taxon>
        <taxon>Comamonadaceae</taxon>
        <taxon>Comamonas</taxon>
    </lineage>
</organism>
<name>A0ABR8SDI3_9BURK</name>
<reference evidence="3 4" key="1">
    <citation type="submission" date="2020-08" db="EMBL/GenBank/DDBJ databases">
        <title>A Genomic Blueprint of the Chicken Gut Microbiome.</title>
        <authorList>
            <person name="Gilroy R."/>
            <person name="Ravi A."/>
            <person name="Getino M."/>
            <person name="Pursley I."/>
            <person name="Horton D.L."/>
            <person name="Alikhan N.-F."/>
            <person name="Baker D."/>
            <person name="Gharbi K."/>
            <person name="Hall N."/>
            <person name="Watson M."/>
            <person name="Adriaenssens E.M."/>
            <person name="Foster-Nyarko E."/>
            <person name="Jarju S."/>
            <person name="Secka A."/>
            <person name="Antonio M."/>
            <person name="Oren A."/>
            <person name="Chaudhuri R."/>
            <person name="La Ragione R.M."/>
            <person name="Hildebrand F."/>
            <person name="Pallen M.J."/>
        </authorList>
    </citation>
    <scope>NUCLEOTIDE SEQUENCE [LARGE SCALE GENOMIC DNA]</scope>
    <source>
        <strain evidence="3 4">Sa2CVA6</strain>
    </source>
</reference>
<evidence type="ECO:0000256" key="1">
    <source>
        <dbReference type="SAM" id="MobiDB-lite"/>
    </source>
</evidence>
<proteinExistence type="predicted"/>
<dbReference type="RefSeq" id="WP_191723930.1">
    <property type="nucleotide sequence ID" value="NZ_JACSQK010000006.1"/>
</dbReference>
<dbReference type="Proteomes" id="UP000634919">
    <property type="component" value="Unassembled WGS sequence"/>
</dbReference>
<accession>A0ABR8SDI3</accession>
<sequence>MTTDHNPNFSERKTDPDIDEQALPGHGVPSQDPDPNAQLGMSPSETRREKSSTFVIGGALVGLAAGAVIGAAVSGPMGVLVGATLGSIAGALGGSAAGLSNASACF</sequence>
<gene>
    <name evidence="3" type="ORF">H9646_13740</name>
</gene>
<keyword evidence="4" id="KW-1185">Reference proteome</keyword>
<evidence type="ECO:0000313" key="3">
    <source>
        <dbReference type="EMBL" id="MBD7961535.1"/>
    </source>
</evidence>
<feature type="region of interest" description="Disordered" evidence="1">
    <location>
        <begin position="1"/>
        <end position="51"/>
    </location>
</feature>
<evidence type="ECO:0000313" key="4">
    <source>
        <dbReference type="Proteomes" id="UP000634919"/>
    </source>
</evidence>
<protein>
    <submittedName>
        <fullName evidence="3">Bacteriocin</fullName>
    </submittedName>
</protein>
<feature type="transmembrane region" description="Helical" evidence="2">
    <location>
        <begin position="79"/>
        <end position="99"/>
    </location>
</feature>
<feature type="transmembrane region" description="Helical" evidence="2">
    <location>
        <begin position="54"/>
        <end position="73"/>
    </location>
</feature>
<keyword evidence="2" id="KW-1133">Transmembrane helix</keyword>
<keyword evidence="2" id="KW-0812">Transmembrane</keyword>
<evidence type="ECO:0000256" key="2">
    <source>
        <dbReference type="SAM" id="Phobius"/>
    </source>
</evidence>
<dbReference type="EMBL" id="JACSQK010000006">
    <property type="protein sequence ID" value="MBD7961535.1"/>
    <property type="molecule type" value="Genomic_DNA"/>
</dbReference>
<comment type="caution">
    <text evidence="3">The sequence shown here is derived from an EMBL/GenBank/DDBJ whole genome shotgun (WGS) entry which is preliminary data.</text>
</comment>
<keyword evidence="2" id="KW-0472">Membrane</keyword>